<sequence>MGNISGNTQYESNNTVCTDTICKKLKMIFSVLFFALLCILGLLVSSTYSILVNCTALLCLLLFLIVGGRLADPIDRLSAKKFNALFVLLLGSAFAVSIYLAYEMRIHLPGDTDIIFASVADLLRDGKLNEANPRIDAMHYPGLGLYTNNDYFCRYPNNIGLLMLYAGVYAFGGKTGLPASTDAGHLPAIVMTSLAVAVTILLVCLCIKIVFKKNSYALFTLLLCYAFLPFVFSIPNFYTDLWVLPFTAGGVYCYLSNKFSAAPKGWRGFLAGLLLSVGVQMKITAAIGFVVIVLDLLLGRHVHRWKNLALLFLGFFLFLFAFTAWYRYSGIIDFTRSDEIGAPWNLWVLFGSHDKGGDTEIYKDTAFAAAFPTMEERSAAIWKRIFENYRSYSFSEFLELLRNKLLFAWNNSMFESSEYLLWPIDSNWTFYITQPQFLPTQLIRAYSTIYMLFLYAANILSAGVALFRKKINFTFIPNLFVFGTMLYLLIFENAPRRAMIAVPFMIYNVIFLLSQWRGKPDGAQLAERFRMRIHKN</sequence>
<feature type="transmembrane region" description="Helical" evidence="1">
    <location>
        <begin position="308"/>
        <end position="326"/>
    </location>
</feature>
<feature type="transmembrane region" description="Helical" evidence="1">
    <location>
        <begin position="498"/>
        <end position="516"/>
    </location>
</feature>
<dbReference type="AlphaFoldDB" id="A0A0D8IV46"/>
<keyword evidence="1" id="KW-0472">Membrane</keyword>
<keyword evidence="3" id="KW-1185">Reference proteome</keyword>
<comment type="caution">
    <text evidence="2">The sequence shown here is derived from an EMBL/GenBank/DDBJ whole genome shotgun (WGS) entry which is preliminary data.</text>
</comment>
<keyword evidence="1" id="KW-1133">Transmembrane helix</keyword>
<evidence type="ECO:0000313" key="2">
    <source>
        <dbReference type="EMBL" id="KJF38181.1"/>
    </source>
</evidence>
<feature type="transmembrane region" description="Helical" evidence="1">
    <location>
        <begin position="50"/>
        <end position="70"/>
    </location>
</feature>
<accession>A0A0D8IV46</accession>
<evidence type="ECO:0000256" key="1">
    <source>
        <dbReference type="SAM" id="Phobius"/>
    </source>
</evidence>
<protein>
    <recommendedName>
        <fullName evidence="4">Glycosyltransferase RgtA/B/C/D-like domain-containing protein</fullName>
    </recommendedName>
</protein>
<reference evidence="2" key="1">
    <citation type="submission" date="2015-02" db="EMBL/GenBank/DDBJ databases">
        <title>A novel member of the family Ruminococcaceae isolated from human feces.</title>
        <authorList>
            <person name="Shkoporov A.N."/>
            <person name="Chaplin A.V."/>
            <person name="Motuzova O.V."/>
            <person name="Kafarskaia L.I."/>
            <person name="Khokhlova E.V."/>
            <person name="Efimov B.A."/>
        </authorList>
    </citation>
    <scope>NUCLEOTIDE SEQUENCE [LARGE SCALE GENOMIC DNA]</scope>
    <source>
        <strain evidence="2">585-1</strain>
    </source>
</reference>
<evidence type="ECO:0008006" key="4">
    <source>
        <dbReference type="Google" id="ProtNLM"/>
    </source>
</evidence>
<feature type="transmembrane region" description="Helical" evidence="1">
    <location>
        <begin position="188"/>
        <end position="211"/>
    </location>
</feature>
<proteinExistence type="predicted"/>
<evidence type="ECO:0000313" key="3">
    <source>
        <dbReference type="Proteomes" id="UP000032483"/>
    </source>
</evidence>
<gene>
    <name evidence="2" type="ORF">TQ39_19620</name>
</gene>
<dbReference type="RefSeq" id="WP_050006770.1">
    <property type="nucleotide sequence ID" value="NZ_JXXK01000071.1"/>
</dbReference>
<feature type="transmembrane region" description="Helical" evidence="1">
    <location>
        <begin position="27"/>
        <end position="44"/>
    </location>
</feature>
<organism evidence="2 3">
    <name type="scientific">Ruthenibacterium lactatiformans</name>
    <dbReference type="NCBI Taxonomy" id="1550024"/>
    <lineage>
        <taxon>Bacteria</taxon>
        <taxon>Bacillati</taxon>
        <taxon>Bacillota</taxon>
        <taxon>Clostridia</taxon>
        <taxon>Eubacteriales</taxon>
        <taxon>Oscillospiraceae</taxon>
        <taxon>Ruthenibacterium</taxon>
    </lineage>
</organism>
<feature type="transmembrane region" description="Helical" evidence="1">
    <location>
        <begin position="216"/>
        <end position="235"/>
    </location>
</feature>
<dbReference type="Proteomes" id="UP000032483">
    <property type="component" value="Unassembled WGS sequence"/>
</dbReference>
<dbReference type="GeneID" id="42858734"/>
<keyword evidence="1" id="KW-0812">Transmembrane</keyword>
<feature type="transmembrane region" description="Helical" evidence="1">
    <location>
        <begin position="449"/>
        <end position="467"/>
    </location>
</feature>
<feature type="transmembrane region" description="Helical" evidence="1">
    <location>
        <begin position="269"/>
        <end position="296"/>
    </location>
</feature>
<feature type="transmembrane region" description="Helical" evidence="1">
    <location>
        <begin position="473"/>
        <end position="491"/>
    </location>
</feature>
<dbReference type="EMBL" id="JXXK01000071">
    <property type="protein sequence ID" value="KJF38181.1"/>
    <property type="molecule type" value="Genomic_DNA"/>
</dbReference>
<name>A0A0D8IV46_9FIRM</name>
<feature type="transmembrane region" description="Helical" evidence="1">
    <location>
        <begin position="82"/>
        <end position="102"/>
    </location>
</feature>